<dbReference type="Proteomes" id="UP000249390">
    <property type="component" value="Unassembled WGS sequence"/>
</dbReference>
<dbReference type="PANTHER" id="PTHR12242:SF10">
    <property type="entry name" value="TRANSMEMBRANE PROTEIN"/>
    <property type="match status" value="1"/>
</dbReference>
<feature type="transmembrane region" description="Helical" evidence="1">
    <location>
        <begin position="29"/>
        <end position="50"/>
    </location>
</feature>
<proteinExistence type="predicted"/>
<feature type="transmembrane region" description="Helical" evidence="1">
    <location>
        <begin position="214"/>
        <end position="233"/>
    </location>
</feature>
<dbReference type="AlphaFoldDB" id="A0A328DLB7"/>
<feature type="transmembrane region" description="Helical" evidence="1">
    <location>
        <begin position="88"/>
        <end position="111"/>
    </location>
</feature>
<sequence length="328" mass="37719">MNLSIGFGNHTWWPIMTSETNTPGYWLNWRFLVSLVGVLAAMVVSAVIIWRYEGSSKSRNEDAEDSKKRGILRKDEVWKTCYKSLHPVWLLAYRILAFLLLLGLLIGDVVLHSGGIFFYYTEWTFTLVTIYFGVGSLQSIYGLKSCKELSADRIHMVTSDPENGPCIHRDTAGFGDYAVQIIFQMCAGAVVLTDIVFWLIIYPFLTSNDYRLNFLAVCMHSVNAICLLGEVALNRLQFPFFRIAYFVMWTCVFVTFQWILHMCVSLWWPYTFLDLSSPYAPLWYVLSRFSSSHSNKSLFWVNLKQHKCAGTLGLGHFMFHVSLHSRLS</sequence>
<gene>
    <name evidence="2" type="ORF">DM860_006214</name>
</gene>
<dbReference type="EMBL" id="NQVE01000125">
    <property type="protein sequence ID" value="RAL46060.1"/>
    <property type="molecule type" value="Genomic_DNA"/>
</dbReference>
<keyword evidence="1" id="KW-1133">Transmembrane helix</keyword>
<feature type="transmembrane region" description="Helical" evidence="1">
    <location>
        <begin position="266"/>
        <end position="286"/>
    </location>
</feature>
<keyword evidence="1" id="KW-0472">Membrane</keyword>
<name>A0A328DLB7_9ASTE</name>
<comment type="caution">
    <text evidence="2">The sequence shown here is derived from an EMBL/GenBank/DDBJ whole genome shotgun (WGS) entry which is preliminary data.</text>
</comment>
<feature type="transmembrane region" description="Helical" evidence="1">
    <location>
        <begin position="123"/>
        <end position="143"/>
    </location>
</feature>
<organism evidence="2 3">
    <name type="scientific">Cuscuta australis</name>
    <dbReference type="NCBI Taxonomy" id="267555"/>
    <lineage>
        <taxon>Eukaryota</taxon>
        <taxon>Viridiplantae</taxon>
        <taxon>Streptophyta</taxon>
        <taxon>Embryophyta</taxon>
        <taxon>Tracheophyta</taxon>
        <taxon>Spermatophyta</taxon>
        <taxon>Magnoliopsida</taxon>
        <taxon>eudicotyledons</taxon>
        <taxon>Gunneridae</taxon>
        <taxon>Pentapetalae</taxon>
        <taxon>asterids</taxon>
        <taxon>lamiids</taxon>
        <taxon>Solanales</taxon>
        <taxon>Convolvulaceae</taxon>
        <taxon>Cuscuteae</taxon>
        <taxon>Cuscuta</taxon>
        <taxon>Cuscuta subgen. Grammica</taxon>
        <taxon>Cuscuta sect. Cleistogrammica</taxon>
    </lineage>
</organism>
<reference evidence="2 3" key="1">
    <citation type="submission" date="2018-06" db="EMBL/GenBank/DDBJ databases">
        <title>The Genome of Cuscuta australis (Dodder) Provides Insight into the Evolution of Plant Parasitism.</title>
        <authorList>
            <person name="Liu H."/>
        </authorList>
    </citation>
    <scope>NUCLEOTIDE SEQUENCE [LARGE SCALE GENOMIC DNA]</scope>
    <source>
        <strain evidence="3">cv. Yunnan</strain>
        <tissue evidence="2">Vines</tissue>
    </source>
</reference>
<evidence type="ECO:0000256" key="1">
    <source>
        <dbReference type="SAM" id="Phobius"/>
    </source>
</evidence>
<feature type="transmembrane region" description="Helical" evidence="1">
    <location>
        <begin position="177"/>
        <end position="202"/>
    </location>
</feature>
<dbReference type="PANTHER" id="PTHR12242">
    <property type="entry name" value="OS02G0130600 PROTEIN-RELATED"/>
    <property type="match status" value="1"/>
</dbReference>
<dbReference type="GO" id="GO:0016020">
    <property type="term" value="C:membrane"/>
    <property type="evidence" value="ECO:0007669"/>
    <property type="project" value="TreeGrafter"/>
</dbReference>
<evidence type="ECO:0000313" key="3">
    <source>
        <dbReference type="Proteomes" id="UP000249390"/>
    </source>
</evidence>
<protein>
    <submittedName>
        <fullName evidence="2">Uncharacterized protein</fullName>
    </submittedName>
</protein>
<keyword evidence="1" id="KW-0812">Transmembrane</keyword>
<evidence type="ECO:0000313" key="2">
    <source>
        <dbReference type="EMBL" id="RAL46060.1"/>
    </source>
</evidence>
<keyword evidence="3" id="KW-1185">Reference proteome</keyword>
<accession>A0A328DLB7</accession>
<feature type="transmembrane region" description="Helical" evidence="1">
    <location>
        <begin position="240"/>
        <end position="260"/>
    </location>
</feature>